<reference evidence="2 3" key="1">
    <citation type="submission" date="2015-02" db="EMBL/GenBank/DDBJ databases">
        <title>Evolution of amylase-binding proteins of oral streptococcal species.</title>
        <authorList>
            <person name="Haase E.M."/>
        </authorList>
    </citation>
    <scope>NUCLEOTIDE SEQUENCE [LARGE SCALE GENOMIC DNA]</scope>
    <source>
        <strain evidence="2 3">UC921A</strain>
    </source>
</reference>
<accession>A0A0F2DVL0</accession>
<dbReference type="PATRIC" id="fig|28037.216.peg.1442"/>
<dbReference type="PROSITE" id="PS50164">
    <property type="entry name" value="GIY_YIG"/>
    <property type="match status" value="1"/>
</dbReference>
<evidence type="ECO:0000313" key="3">
    <source>
        <dbReference type="Proteomes" id="UP000033489"/>
    </source>
</evidence>
<dbReference type="Gene3D" id="3.40.1440.10">
    <property type="entry name" value="GIY-YIG endonuclease"/>
    <property type="match status" value="1"/>
</dbReference>
<dbReference type="CDD" id="cd10446">
    <property type="entry name" value="GIY-YIG_unchar_1"/>
    <property type="match status" value="1"/>
</dbReference>
<organism evidence="2 3">
    <name type="scientific">Streptococcus infantis</name>
    <dbReference type="NCBI Taxonomy" id="68892"/>
    <lineage>
        <taxon>Bacteria</taxon>
        <taxon>Bacillati</taxon>
        <taxon>Bacillota</taxon>
        <taxon>Bacilli</taxon>
        <taxon>Lactobacillales</taxon>
        <taxon>Streptococcaceae</taxon>
        <taxon>Streptococcus</taxon>
    </lineage>
</organism>
<dbReference type="InterPro" id="IPR035901">
    <property type="entry name" value="GIY-YIG_endonuc_sf"/>
</dbReference>
<dbReference type="OrthoDB" id="89044at2"/>
<feature type="domain" description="GIY-YIG" evidence="1">
    <location>
        <begin position="193"/>
        <end position="300"/>
    </location>
</feature>
<dbReference type="Proteomes" id="UP000033489">
    <property type="component" value="Unassembled WGS sequence"/>
</dbReference>
<dbReference type="EMBL" id="JYGT01000010">
    <property type="protein sequence ID" value="KJQ73970.1"/>
    <property type="molecule type" value="Genomic_DNA"/>
</dbReference>
<protein>
    <recommendedName>
        <fullName evidence="1">GIY-YIG domain-containing protein</fullName>
    </recommendedName>
</protein>
<dbReference type="InterPro" id="IPR000305">
    <property type="entry name" value="GIY-YIG_endonuc"/>
</dbReference>
<dbReference type="AlphaFoldDB" id="A0A0F2DVL0"/>
<dbReference type="SUPFAM" id="SSF82771">
    <property type="entry name" value="GIY-YIG endonuclease"/>
    <property type="match status" value="1"/>
</dbReference>
<proteinExistence type="predicted"/>
<sequence>MDNKIYLKDIFRFNELLSQLEYKGCRIKLRFNKNWDDYSFVEDYISGSEDFLPWILSNGSDKKSRNRRNEIQFQFIEVEYHKWLFVGAYLIKEKNSQIKKVAYGNHHVKFALAERLIEYDKFIEKVLVNYTNTGQSWFYVNPKIIESVVVESVSSISYFNQTSQFPGYENISFSYQELKKNWTNSSWRQYLSAVYGVYVITDAKTGKLYVGSAYGDNGVYGRWSTYLSEGYDKSEMEENRYPNKRLYEIVEKYGISYIKKYFQYSLLEIFPKNEVGKQKALQRERYWKKVLKSKEHGYNAN</sequence>
<evidence type="ECO:0000313" key="2">
    <source>
        <dbReference type="EMBL" id="KJQ73970.1"/>
    </source>
</evidence>
<gene>
    <name evidence="2" type="ORF">TZ94_01491</name>
</gene>
<dbReference type="RefSeq" id="WP_045615646.1">
    <property type="nucleotide sequence ID" value="NZ_JYGT01000010.1"/>
</dbReference>
<comment type="caution">
    <text evidence="2">The sequence shown here is derived from an EMBL/GenBank/DDBJ whole genome shotgun (WGS) entry which is preliminary data.</text>
</comment>
<evidence type="ECO:0000259" key="1">
    <source>
        <dbReference type="PROSITE" id="PS50164"/>
    </source>
</evidence>
<name>A0A0F2DVL0_9STRE</name>